<dbReference type="PANTHER" id="PTHR42991">
    <property type="entry name" value="ALDEHYDE DEHYDROGENASE"/>
    <property type="match status" value="1"/>
</dbReference>
<dbReference type="Proteomes" id="UP000054558">
    <property type="component" value="Unassembled WGS sequence"/>
</dbReference>
<evidence type="ECO:0000256" key="1">
    <source>
        <dbReference type="ARBA" id="ARBA00009986"/>
    </source>
</evidence>
<dbReference type="EMBL" id="DF237403">
    <property type="protein sequence ID" value="GAQ88729.1"/>
    <property type="molecule type" value="Genomic_DNA"/>
</dbReference>
<evidence type="ECO:0000256" key="4">
    <source>
        <dbReference type="ARBA" id="ARBA00040853"/>
    </source>
</evidence>
<comment type="catalytic activity">
    <reaction evidence="8">
        <text>D-glyceraldehyde 3-phosphate + NADP(+) + H2O = (2R)-3-phosphoglycerate + NADPH + 2 H(+)</text>
        <dbReference type="Rhea" id="RHEA:14669"/>
        <dbReference type="ChEBI" id="CHEBI:15377"/>
        <dbReference type="ChEBI" id="CHEBI:15378"/>
        <dbReference type="ChEBI" id="CHEBI:57783"/>
        <dbReference type="ChEBI" id="CHEBI:58272"/>
        <dbReference type="ChEBI" id="CHEBI:58349"/>
        <dbReference type="ChEBI" id="CHEBI:59776"/>
        <dbReference type="EC" id="1.2.1.9"/>
    </reaction>
</comment>
<reference evidence="12 13" key="1">
    <citation type="journal article" date="2014" name="Nat. Commun.">
        <title>Klebsormidium flaccidum genome reveals primary factors for plant terrestrial adaptation.</title>
        <authorList>
            <person name="Hori K."/>
            <person name="Maruyama F."/>
            <person name="Fujisawa T."/>
            <person name="Togashi T."/>
            <person name="Yamamoto N."/>
            <person name="Seo M."/>
            <person name="Sato S."/>
            <person name="Yamada T."/>
            <person name="Mori H."/>
            <person name="Tajima N."/>
            <person name="Moriyama T."/>
            <person name="Ikeuchi M."/>
            <person name="Watanabe M."/>
            <person name="Wada H."/>
            <person name="Kobayashi K."/>
            <person name="Saito M."/>
            <person name="Masuda T."/>
            <person name="Sasaki-Sekimoto Y."/>
            <person name="Mashiguchi K."/>
            <person name="Awai K."/>
            <person name="Shimojima M."/>
            <person name="Masuda S."/>
            <person name="Iwai M."/>
            <person name="Nobusawa T."/>
            <person name="Narise T."/>
            <person name="Kondo S."/>
            <person name="Saito H."/>
            <person name="Sato R."/>
            <person name="Murakawa M."/>
            <person name="Ihara Y."/>
            <person name="Oshima-Yamada Y."/>
            <person name="Ohtaka K."/>
            <person name="Satoh M."/>
            <person name="Sonobe K."/>
            <person name="Ishii M."/>
            <person name="Ohtani R."/>
            <person name="Kanamori-Sato M."/>
            <person name="Honoki R."/>
            <person name="Miyazaki D."/>
            <person name="Mochizuki H."/>
            <person name="Umetsu J."/>
            <person name="Higashi K."/>
            <person name="Shibata D."/>
            <person name="Kamiya Y."/>
            <person name="Sato N."/>
            <person name="Nakamura Y."/>
            <person name="Tabata S."/>
            <person name="Ida S."/>
            <person name="Kurokawa K."/>
            <person name="Ohta H."/>
        </authorList>
    </citation>
    <scope>NUCLEOTIDE SEQUENCE [LARGE SCALE GENOMIC DNA]</scope>
    <source>
        <strain evidence="12 13">NIES-2285</strain>
    </source>
</reference>
<dbReference type="InterPro" id="IPR016161">
    <property type="entry name" value="Ald_DH/histidinol_DH"/>
</dbReference>
<dbReference type="Gene3D" id="3.40.309.10">
    <property type="entry name" value="Aldehyde Dehydrogenase, Chain A, domain 2"/>
    <property type="match status" value="1"/>
</dbReference>
<evidence type="ECO:0000256" key="5">
    <source>
        <dbReference type="ARBA" id="ARBA00042470"/>
    </source>
</evidence>
<sequence>MSSCQLVRRSFLGSLAVPAARSKEASCAGRVGRINLCRPVYTAAASSSFVSSFRKQLVGNQKGSFLLSIGSWRTTVKPLEQLQFQRRSAMASAKKDEVKVYPFYLANKPVTPNQAIEVLNKYTQEVGAKVARATPEDIDKAIGHAVEATEAMAELPAFTRQAILEKVVTEVTGRKEEFARALCMEAGKAIVDARGEVQRLIDTFKIAAGEAVRLSGEYLPVDYGPRGKGFQSIVRRFPIGPVSMVSPWNFPLNLVAHKVAPAIAAGCPFVLKPASRTPIGALLLGEILSKIEELPPGAFSILPCERDGADLFTTDDRLKLLTFTGSASVGWRMKDRAGKKKVVLELGGNAACIVEDLVPDLDGTVARLWFAGFYQSGQSCISLQRLYVHEKHYEDVKAKLVEETKKLKKGDPLDEDTKIGPIISEKEAIRMEEWVEKAVKAGGKVLVGGKRDGVLFDATILEDVPFKCEVVSEEIFGPILVISKYSDFKDAIKQANESRYGLQAGVFTNDLNKAFYAYEKLQVGGVLINDGPSTRFDNQPYGGLKDSGIEREGVKYAIEHMTEPKIMLMRNLGKL</sequence>
<dbReference type="InterPro" id="IPR016162">
    <property type="entry name" value="Ald_DH_N"/>
</dbReference>
<keyword evidence="2 10" id="KW-0560">Oxidoreductase</keyword>
<dbReference type="CDD" id="cd07147">
    <property type="entry name" value="ALDH_F21_RNP123"/>
    <property type="match status" value="1"/>
</dbReference>
<dbReference type="SUPFAM" id="SSF53720">
    <property type="entry name" value="ALDH-like"/>
    <property type="match status" value="1"/>
</dbReference>
<evidence type="ECO:0000256" key="6">
    <source>
        <dbReference type="ARBA" id="ARBA00042646"/>
    </source>
</evidence>
<evidence type="ECO:0000256" key="8">
    <source>
        <dbReference type="ARBA" id="ARBA00049186"/>
    </source>
</evidence>
<dbReference type="InterPro" id="IPR016163">
    <property type="entry name" value="Ald_DH_C"/>
</dbReference>
<organism evidence="12 13">
    <name type="scientific">Klebsormidium nitens</name>
    <name type="common">Green alga</name>
    <name type="synonym">Ulothrix nitens</name>
    <dbReference type="NCBI Taxonomy" id="105231"/>
    <lineage>
        <taxon>Eukaryota</taxon>
        <taxon>Viridiplantae</taxon>
        <taxon>Streptophyta</taxon>
        <taxon>Klebsormidiophyceae</taxon>
        <taxon>Klebsormidiales</taxon>
        <taxon>Klebsormidiaceae</taxon>
        <taxon>Klebsormidium</taxon>
    </lineage>
</organism>
<dbReference type="OMA" id="EAHKQEF"/>
<dbReference type="STRING" id="105231.A0A1Y1IGX1"/>
<evidence type="ECO:0000256" key="7">
    <source>
        <dbReference type="ARBA" id="ARBA00043052"/>
    </source>
</evidence>
<evidence type="ECO:0000259" key="11">
    <source>
        <dbReference type="Pfam" id="PF00171"/>
    </source>
</evidence>
<dbReference type="GO" id="GO:0008886">
    <property type="term" value="F:glyceraldehyde-3-phosphate dehydrogenase (NADP+) (non-phosphorylating) activity"/>
    <property type="evidence" value="ECO:0007669"/>
    <property type="project" value="UniProtKB-EC"/>
</dbReference>
<dbReference type="PANTHER" id="PTHR42991:SF1">
    <property type="entry name" value="ALDEHYDE DEHYDROGENASE"/>
    <property type="match status" value="1"/>
</dbReference>
<dbReference type="PROSITE" id="PS00687">
    <property type="entry name" value="ALDEHYDE_DEHYDR_GLU"/>
    <property type="match status" value="1"/>
</dbReference>
<protein>
    <recommendedName>
        <fullName evidence="4">NADP-dependent glyceraldehyde-3-phosphate dehydrogenase</fullName>
        <ecNumber evidence="3">1.2.1.9</ecNumber>
    </recommendedName>
    <alternativeName>
        <fullName evidence="5">Glyceraldehyde-3-phosphate dehydrogenase [NADP(+)]</fullName>
    </alternativeName>
    <alternativeName>
        <fullName evidence="6">Non-phosphorylating glyceraldehyde 3-phosphate dehydrogenase</fullName>
    </alternativeName>
    <alternativeName>
        <fullName evidence="7">Triosephosphate dehydrogenase</fullName>
    </alternativeName>
</protein>
<keyword evidence="13" id="KW-1185">Reference proteome</keyword>
<dbReference type="InterPro" id="IPR029510">
    <property type="entry name" value="Ald_DH_CS_GLU"/>
</dbReference>
<dbReference type="Pfam" id="PF00171">
    <property type="entry name" value="Aldedh"/>
    <property type="match status" value="1"/>
</dbReference>
<proteinExistence type="inferred from homology"/>
<feature type="active site" evidence="9">
    <location>
        <position position="345"/>
    </location>
</feature>
<evidence type="ECO:0000256" key="3">
    <source>
        <dbReference type="ARBA" id="ARBA00038980"/>
    </source>
</evidence>
<dbReference type="EC" id="1.2.1.9" evidence="3"/>
<dbReference type="OrthoDB" id="310895at2759"/>
<dbReference type="FunFam" id="3.40.605.10:FF:000020">
    <property type="entry name" value="Aldehyde dehydrogenase"/>
    <property type="match status" value="1"/>
</dbReference>
<accession>A0A1Y1IGX1</accession>
<dbReference type="Gene3D" id="3.40.605.10">
    <property type="entry name" value="Aldehyde Dehydrogenase, Chain A, domain 1"/>
    <property type="match status" value="1"/>
</dbReference>
<comment type="similarity">
    <text evidence="1 10">Belongs to the aldehyde dehydrogenase family.</text>
</comment>
<evidence type="ECO:0000256" key="9">
    <source>
        <dbReference type="PROSITE-ProRule" id="PRU10007"/>
    </source>
</evidence>
<evidence type="ECO:0000256" key="10">
    <source>
        <dbReference type="RuleBase" id="RU003345"/>
    </source>
</evidence>
<evidence type="ECO:0000256" key="2">
    <source>
        <dbReference type="ARBA" id="ARBA00023002"/>
    </source>
</evidence>
<evidence type="ECO:0000313" key="13">
    <source>
        <dbReference type="Proteomes" id="UP000054558"/>
    </source>
</evidence>
<dbReference type="InterPro" id="IPR051020">
    <property type="entry name" value="ALDH-related_metabolic_enz"/>
</dbReference>
<evidence type="ECO:0000313" key="12">
    <source>
        <dbReference type="EMBL" id="GAQ88729.1"/>
    </source>
</evidence>
<gene>
    <name evidence="12" type="ORF">KFL_004540140</name>
</gene>
<dbReference type="AlphaFoldDB" id="A0A1Y1IGX1"/>
<dbReference type="GO" id="GO:0008911">
    <property type="term" value="F:lactaldehyde dehydrogenase (NAD+) activity"/>
    <property type="evidence" value="ECO:0000318"/>
    <property type="project" value="GO_Central"/>
</dbReference>
<dbReference type="InterPro" id="IPR015590">
    <property type="entry name" value="Aldehyde_DH_dom"/>
</dbReference>
<name>A0A1Y1IGX1_KLENI</name>
<feature type="domain" description="Aldehyde dehydrogenase" evidence="11">
    <location>
        <begin position="114"/>
        <end position="566"/>
    </location>
</feature>